<protein>
    <submittedName>
        <fullName evidence="1">Uncharacterized protein</fullName>
    </submittedName>
</protein>
<evidence type="ECO:0000313" key="2">
    <source>
        <dbReference type="Proteomes" id="UP001202328"/>
    </source>
</evidence>
<organism evidence="1 2">
    <name type="scientific">Papaver atlanticum</name>
    <dbReference type="NCBI Taxonomy" id="357466"/>
    <lineage>
        <taxon>Eukaryota</taxon>
        <taxon>Viridiplantae</taxon>
        <taxon>Streptophyta</taxon>
        <taxon>Embryophyta</taxon>
        <taxon>Tracheophyta</taxon>
        <taxon>Spermatophyta</taxon>
        <taxon>Magnoliopsida</taxon>
        <taxon>Ranunculales</taxon>
        <taxon>Papaveraceae</taxon>
        <taxon>Papaveroideae</taxon>
        <taxon>Papaver</taxon>
    </lineage>
</organism>
<dbReference type="EMBL" id="JAJJMB010012161">
    <property type="protein sequence ID" value="KAI3885053.1"/>
    <property type="molecule type" value="Genomic_DNA"/>
</dbReference>
<reference evidence="1" key="1">
    <citation type="submission" date="2022-04" db="EMBL/GenBank/DDBJ databases">
        <title>A functionally conserved STORR gene fusion in Papaver species that diverged 16.8 million years ago.</title>
        <authorList>
            <person name="Catania T."/>
        </authorList>
    </citation>
    <scope>NUCLEOTIDE SEQUENCE</scope>
    <source>
        <strain evidence="1">S-188037</strain>
    </source>
</reference>
<name>A0AAD4SA70_9MAGN</name>
<dbReference type="AlphaFoldDB" id="A0AAD4SA70"/>
<sequence length="66" mass="7447">MQHRFCIEAVGENPEPKVNLPSAISKFVNLNELISKINPRIEEMSNPTAEYMTGRTILSSRNDEVS</sequence>
<gene>
    <name evidence="1" type="ORF">MKW98_002445</name>
</gene>
<keyword evidence="2" id="KW-1185">Reference proteome</keyword>
<accession>A0AAD4SA70</accession>
<evidence type="ECO:0000313" key="1">
    <source>
        <dbReference type="EMBL" id="KAI3885053.1"/>
    </source>
</evidence>
<dbReference type="Proteomes" id="UP001202328">
    <property type="component" value="Unassembled WGS sequence"/>
</dbReference>
<comment type="caution">
    <text evidence="1">The sequence shown here is derived from an EMBL/GenBank/DDBJ whole genome shotgun (WGS) entry which is preliminary data.</text>
</comment>
<proteinExistence type="predicted"/>